<organism evidence="1 2">
    <name type="scientific">Hyphobacterium vulgare</name>
    <dbReference type="NCBI Taxonomy" id="1736751"/>
    <lineage>
        <taxon>Bacteria</taxon>
        <taxon>Pseudomonadati</taxon>
        <taxon>Pseudomonadota</taxon>
        <taxon>Alphaproteobacteria</taxon>
        <taxon>Maricaulales</taxon>
        <taxon>Maricaulaceae</taxon>
        <taxon>Hyphobacterium</taxon>
    </lineage>
</organism>
<proteinExistence type="predicted"/>
<protein>
    <submittedName>
        <fullName evidence="1">Uncharacterized protein</fullName>
    </submittedName>
</protein>
<evidence type="ECO:0000313" key="2">
    <source>
        <dbReference type="Proteomes" id="UP001595379"/>
    </source>
</evidence>
<gene>
    <name evidence="1" type="ORF">ACFOOR_02735</name>
</gene>
<dbReference type="RefSeq" id="WP_343163899.1">
    <property type="nucleotide sequence ID" value="NZ_JBHRSV010000001.1"/>
</dbReference>
<dbReference type="EMBL" id="JBHRSV010000001">
    <property type="protein sequence ID" value="MFC2925016.1"/>
    <property type="molecule type" value="Genomic_DNA"/>
</dbReference>
<sequence length="122" mass="14140">MGYRFRDQTTWSAIDRARDIVAEQDGTAEAIRRKQAWIEARAAELEKEAEPLRHDRVVAVQTRITEAIGDLMGDREVGREYALSQRDRLWTIDEGAQRRRAYEQACKEADKIDFRVSEEEAA</sequence>
<evidence type="ECO:0000313" key="1">
    <source>
        <dbReference type="EMBL" id="MFC2925016.1"/>
    </source>
</evidence>
<name>A0ABV6ZUD8_9PROT</name>
<reference evidence="2" key="1">
    <citation type="journal article" date="2019" name="Int. J. Syst. Evol. Microbiol.">
        <title>The Global Catalogue of Microorganisms (GCM) 10K type strain sequencing project: providing services to taxonomists for standard genome sequencing and annotation.</title>
        <authorList>
            <consortium name="The Broad Institute Genomics Platform"/>
            <consortium name="The Broad Institute Genome Sequencing Center for Infectious Disease"/>
            <person name="Wu L."/>
            <person name="Ma J."/>
        </authorList>
    </citation>
    <scope>NUCLEOTIDE SEQUENCE [LARGE SCALE GENOMIC DNA]</scope>
    <source>
        <strain evidence="2">KCTC 52487</strain>
    </source>
</reference>
<keyword evidence="2" id="KW-1185">Reference proteome</keyword>
<accession>A0ABV6ZUD8</accession>
<comment type="caution">
    <text evidence="1">The sequence shown here is derived from an EMBL/GenBank/DDBJ whole genome shotgun (WGS) entry which is preliminary data.</text>
</comment>
<dbReference type="Proteomes" id="UP001595379">
    <property type="component" value="Unassembled WGS sequence"/>
</dbReference>